<gene>
    <name evidence="1" type="ORF">DILT_LOCUS12779</name>
</gene>
<accession>A0A3P7M3W7</accession>
<name>A0A3P7M3W7_DIBLA</name>
<dbReference type="AlphaFoldDB" id="A0A3P7M3W7"/>
<protein>
    <submittedName>
        <fullName evidence="1">Uncharacterized protein</fullName>
    </submittedName>
</protein>
<proteinExistence type="predicted"/>
<organism evidence="1 2">
    <name type="scientific">Dibothriocephalus latus</name>
    <name type="common">Fish tapeworm</name>
    <name type="synonym">Diphyllobothrium latum</name>
    <dbReference type="NCBI Taxonomy" id="60516"/>
    <lineage>
        <taxon>Eukaryota</taxon>
        <taxon>Metazoa</taxon>
        <taxon>Spiralia</taxon>
        <taxon>Lophotrochozoa</taxon>
        <taxon>Platyhelminthes</taxon>
        <taxon>Cestoda</taxon>
        <taxon>Eucestoda</taxon>
        <taxon>Diphyllobothriidea</taxon>
        <taxon>Diphyllobothriidae</taxon>
        <taxon>Dibothriocephalus</taxon>
    </lineage>
</organism>
<reference evidence="1 2" key="1">
    <citation type="submission" date="2018-11" db="EMBL/GenBank/DDBJ databases">
        <authorList>
            <consortium name="Pathogen Informatics"/>
        </authorList>
    </citation>
    <scope>NUCLEOTIDE SEQUENCE [LARGE SCALE GENOMIC DNA]</scope>
</reference>
<evidence type="ECO:0000313" key="2">
    <source>
        <dbReference type="Proteomes" id="UP000281553"/>
    </source>
</evidence>
<dbReference type="EMBL" id="UYRU01067668">
    <property type="protein sequence ID" value="VDN16948.1"/>
    <property type="molecule type" value="Genomic_DNA"/>
</dbReference>
<dbReference type="Proteomes" id="UP000281553">
    <property type="component" value="Unassembled WGS sequence"/>
</dbReference>
<keyword evidence="2" id="KW-1185">Reference proteome</keyword>
<evidence type="ECO:0000313" key="1">
    <source>
        <dbReference type="EMBL" id="VDN16948.1"/>
    </source>
</evidence>
<sequence>MEILAHSQSIEPRPWFLPNPAEQYQHPDLLLKIRSCKLTPATAAHAVRISFAIFNFSSSAPIRARCGSTHRGGSGAH</sequence>